<protein>
    <recommendedName>
        <fullName evidence="2">histidine kinase</fullName>
        <ecNumber evidence="2">2.7.13.3</ecNumber>
    </recommendedName>
</protein>
<dbReference type="AlphaFoldDB" id="A0A3E0EU00"/>
<dbReference type="InterPro" id="IPR011623">
    <property type="entry name" value="7TMR_DISM_rcpt_extracell_dom1"/>
</dbReference>
<dbReference type="InterPro" id="IPR005467">
    <property type="entry name" value="His_kinase_dom"/>
</dbReference>
<evidence type="ECO:0000256" key="1">
    <source>
        <dbReference type="ARBA" id="ARBA00000085"/>
    </source>
</evidence>
<evidence type="ECO:0000256" key="6">
    <source>
        <dbReference type="SAM" id="Phobius"/>
    </source>
</evidence>
<evidence type="ECO:0000259" key="7">
    <source>
        <dbReference type="PROSITE" id="PS50109"/>
    </source>
</evidence>
<dbReference type="Gene3D" id="3.30.565.10">
    <property type="entry name" value="Histidine kinase-like ATPase, C-terminal domain"/>
    <property type="match status" value="1"/>
</dbReference>
<keyword evidence="4 8" id="KW-0418">Kinase</keyword>
<dbReference type="GO" id="GO:0000160">
    <property type="term" value="P:phosphorelay signal transduction system"/>
    <property type="evidence" value="ECO:0007669"/>
    <property type="project" value="UniProtKB-KW"/>
</dbReference>
<sequence>MNFGNIAVDYFLYFFIKNVCKFEVRSKFSILQTSSYNTSLEVFFLGKKSLNLLMTRNLYLLFAFFFIGFVNASPLKTYVYNNDYHHLSHYYQYIEDCNSFSLSEVLQNFKAGKFQHPEPEKAFSSGISTCSYWLAVAVKNGSGINQKMLWSFYNNALSFSLYEFKNNKLVFLDQASMHEDLDARAYPVRSISFPFYLDADQSKILFVKVTPTVNKNIYFPTGIKTVEEFLTFELEFSYLMGKYFGILLLIVFINLCLFVILRRRIYLYNVFYIFFVVLFQLSDFHFDSLEIPNAFFTFWSFINKDFYIAVSIFFYVKVFQIFVEFPKNFPKLNLILNYLNYTLLLSAVLVFVNSFVFRQSYYFIQFVNVLINSMIYVIVGFMMVSVIIGIRFKIKFFLLFGLSFVFLFYGFLGYLLNTLNLASLPIFRPGNLINGAVIEVSFLTIFFIYKFKLDKEKAASKIISEIRKNDDLSKKMLTIESKEQERLARNIHDEIGSDITGLRLQLENHLLESNIPLLQQEHILENVKALYEKVRDLSYFMKPTEFNVNFIDTVENQVSFYRKNVKNVEFELFTNVSDSDVFLPEIQTQLTRIIKEACTNALKHSMASKISIQLISENGSLLLMIEDNGIGFNTEKEFKSSGLENMKSRVAFLKGIITLESNKKGTSIIIEIPLI</sequence>
<feature type="transmembrane region" description="Helical" evidence="6">
    <location>
        <begin position="396"/>
        <end position="416"/>
    </location>
</feature>
<feature type="transmembrane region" description="Helical" evidence="6">
    <location>
        <begin position="243"/>
        <end position="261"/>
    </location>
</feature>
<evidence type="ECO:0000256" key="2">
    <source>
        <dbReference type="ARBA" id="ARBA00012438"/>
    </source>
</evidence>
<dbReference type="Pfam" id="PF07696">
    <property type="entry name" value="7TMR-DISMED2"/>
    <property type="match status" value="1"/>
</dbReference>
<reference evidence="8 9" key="1">
    <citation type="submission" date="2018-08" db="EMBL/GenBank/DDBJ databases">
        <title>Genomic Encyclopedia of Archaeal and Bacterial Type Strains, Phase II (KMG-II): from individual species to whole genera.</title>
        <authorList>
            <person name="Goeker M."/>
        </authorList>
    </citation>
    <scope>NUCLEOTIDE SEQUENCE [LARGE SCALE GENOMIC DNA]</scope>
    <source>
        <strain evidence="8 9">DSM 100880</strain>
    </source>
</reference>
<accession>A0A3E0EU00</accession>
<proteinExistence type="predicted"/>
<gene>
    <name evidence="8" type="ORF">C8P67_101153</name>
</gene>
<dbReference type="InterPro" id="IPR036890">
    <property type="entry name" value="HATPase_C_sf"/>
</dbReference>
<dbReference type="EC" id="2.7.13.3" evidence="2"/>
<dbReference type="OrthoDB" id="9778366at2"/>
<dbReference type="Gene3D" id="2.60.40.2380">
    <property type="match status" value="1"/>
</dbReference>
<evidence type="ECO:0000313" key="8">
    <source>
        <dbReference type="EMBL" id="REH01673.1"/>
    </source>
</evidence>
<feature type="transmembrane region" description="Helical" evidence="6">
    <location>
        <begin position="335"/>
        <end position="356"/>
    </location>
</feature>
<dbReference type="SUPFAM" id="SSF55874">
    <property type="entry name" value="ATPase domain of HSP90 chaperone/DNA topoisomerase II/histidine kinase"/>
    <property type="match status" value="1"/>
</dbReference>
<organism evidence="8 9">
    <name type="scientific">Flavobacterium aquicola</name>
    <dbReference type="NCBI Taxonomy" id="1682742"/>
    <lineage>
        <taxon>Bacteria</taxon>
        <taxon>Pseudomonadati</taxon>
        <taxon>Bacteroidota</taxon>
        <taxon>Flavobacteriia</taxon>
        <taxon>Flavobacteriales</taxon>
        <taxon>Flavobacteriaceae</taxon>
        <taxon>Flavobacterium</taxon>
    </lineage>
</organism>
<dbReference type="Proteomes" id="UP000257136">
    <property type="component" value="Unassembled WGS sequence"/>
</dbReference>
<keyword evidence="9" id="KW-1185">Reference proteome</keyword>
<keyword evidence="6" id="KW-1133">Transmembrane helix</keyword>
<evidence type="ECO:0000256" key="4">
    <source>
        <dbReference type="ARBA" id="ARBA00022777"/>
    </source>
</evidence>
<dbReference type="InterPro" id="IPR011622">
    <property type="entry name" value="7TMR_DISM_rcpt_extracell_dom2"/>
</dbReference>
<keyword evidence="5" id="KW-0902">Two-component regulatory system</keyword>
<keyword evidence="6" id="KW-0472">Membrane</keyword>
<feature type="transmembrane region" description="Helical" evidence="6">
    <location>
        <begin position="57"/>
        <end position="75"/>
    </location>
</feature>
<evidence type="ECO:0000256" key="5">
    <source>
        <dbReference type="ARBA" id="ARBA00023012"/>
    </source>
</evidence>
<feature type="transmembrane region" description="Helical" evidence="6">
    <location>
        <begin position="432"/>
        <end position="451"/>
    </location>
</feature>
<dbReference type="Pfam" id="PF02518">
    <property type="entry name" value="HATPase_c"/>
    <property type="match status" value="1"/>
</dbReference>
<dbReference type="PROSITE" id="PS50109">
    <property type="entry name" value="HIS_KIN"/>
    <property type="match status" value="1"/>
</dbReference>
<dbReference type="PANTHER" id="PTHR24421:SF10">
    <property type="entry name" value="NITRATE_NITRITE SENSOR PROTEIN NARQ"/>
    <property type="match status" value="1"/>
</dbReference>
<name>A0A3E0EU00_9FLAO</name>
<evidence type="ECO:0000256" key="3">
    <source>
        <dbReference type="ARBA" id="ARBA00022679"/>
    </source>
</evidence>
<feature type="transmembrane region" description="Helical" evidence="6">
    <location>
        <begin position="306"/>
        <end position="323"/>
    </location>
</feature>
<dbReference type="Pfam" id="PF07695">
    <property type="entry name" value="7TMR-DISM_7TM"/>
    <property type="match status" value="1"/>
</dbReference>
<dbReference type="InterPro" id="IPR050482">
    <property type="entry name" value="Sensor_HK_TwoCompSys"/>
</dbReference>
<dbReference type="PANTHER" id="PTHR24421">
    <property type="entry name" value="NITRATE/NITRITE SENSOR PROTEIN NARX-RELATED"/>
    <property type="match status" value="1"/>
</dbReference>
<keyword evidence="3" id="KW-0808">Transferase</keyword>
<comment type="catalytic activity">
    <reaction evidence="1">
        <text>ATP + protein L-histidine = ADP + protein N-phospho-L-histidine.</text>
        <dbReference type="EC" id="2.7.13.3"/>
    </reaction>
</comment>
<comment type="caution">
    <text evidence="8">The sequence shown here is derived from an EMBL/GenBank/DDBJ whole genome shotgun (WGS) entry which is preliminary data.</text>
</comment>
<dbReference type="EMBL" id="QUNI01000001">
    <property type="protein sequence ID" value="REH01673.1"/>
    <property type="molecule type" value="Genomic_DNA"/>
</dbReference>
<dbReference type="GO" id="GO:0004673">
    <property type="term" value="F:protein histidine kinase activity"/>
    <property type="evidence" value="ECO:0007669"/>
    <property type="project" value="UniProtKB-EC"/>
</dbReference>
<dbReference type="CDD" id="cd16917">
    <property type="entry name" value="HATPase_UhpB-NarQ-NarX-like"/>
    <property type="match status" value="1"/>
</dbReference>
<dbReference type="SMART" id="SM00387">
    <property type="entry name" value="HATPase_c"/>
    <property type="match status" value="1"/>
</dbReference>
<evidence type="ECO:0000313" key="9">
    <source>
        <dbReference type="Proteomes" id="UP000257136"/>
    </source>
</evidence>
<keyword evidence="6" id="KW-0812">Transmembrane</keyword>
<feature type="domain" description="Histidine kinase" evidence="7">
    <location>
        <begin position="490"/>
        <end position="675"/>
    </location>
</feature>
<dbReference type="InterPro" id="IPR003594">
    <property type="entry name" value="HATPase_dom"/>
</dbReference>
<feature type="transmembrane region" description="Helical" evidence="6">
    <location>
        <begin position="266"/>
        <end position="286"/>
    </location>
</feature>
<feature type="transmembrane region" description="Helical" evidence="6">
    <location>
        <begin position="362"/>
        <end position="384"/>
    </location>
</feature>